<accession>A0A2T2X937</accession>
<evidence type="ECO:0000313" key="2">
    <source>
        <dbReference type="EMBL" id="PSR31024.1"/>
    </source>
</evidence>
<name>A0A2T2X937_9FIRM</name>
<protein>
    <submittedName>
        <fullName evidence="2">Uncharacterized protein</fullName>
    </submittedName>
</protein>
<sequence length="78" mass="8817">MGFRSWKQLQRARWRQLSWQRQSGWLVGIIALGATMTAISATQVEPSYWQGFMTGVWGSGTVMVIGFLVAIQISARNR</sequence>
<gene>
    <name evidence="2" type="ORF">C7B43_04025</name>
</gene>
<keyword evidence="1" id="KW-0812">Transmembrane</keyword>
<reference evidence="2 3" key="1">
    <citation type="journal article" date="2014" name="BMC Genomics">
        <title>Comparison of environmental and isolate Sulfobacillus genomes reveals diverse carbon, sulfur, nitrogen, and hydrogen metabolisms.</title>
        <authorList>
            <person name="Justice N.B."/>
            <person name="Norman A."/>
            <person name="Brown C.T."/>
            <person name="Singh A."/>
            <person name="Thomas B.C."/>
            <person name="Banfield J.F."/>
        </authorList>
    </citation>
    <scope>NUCLEOTIDE SEQUENCE [LARGE SCALE GENOMIC DNA]</scope>
    <source>
        <strain evidence="2">AMDSBA1</strain>
    </source>
</reference>
<evidence type="ECO:0000313" key="3">
    <source>
        <dbReference type="Proteomes" id="UP000242699"/>
    </source>
</evidence>
<proteinExistence type="predicted"/>
<dbReference type="AlphaFoldDB" id="A0A2T2X937"/>
<keyword evidence="1" id="KW-1133">Transmembrane helix</keyword>
<keyword evidence="1" id="KW-0472">Membrane</keyword>
<feature type="transmembrane region" description="Helical" evidence="1">
    <location>
        <begin position="23"/>
        <end position="42"/>
    </location>
</feature>
<dbReference type="EMBL" id="PXYT01000005">
    <property type="protein sequence ID" value="PSR31024.1"/>
    <property type="molecule type" value="Genomic_DNA"/>
</dbReference>
<evidence type="ECO:0000256" key="1">
    <source>
        <dbReference type="SAM" id="Phobius"/>
    </source>
</evidence>
<organism evidence="2 3">
    <name type="scientific">Sulfobacillus benefaciens</name>
    <dbReference type="NCBI Taxonomy" id="453960"/>
    <lineage>
        <taxon>Bacteria</taxon>
        <taxon>Bacillati</taxon>
        <taxon>Bacillota</taxon>
        <taxon>Clostridia</taxon>
        <taxon>Eubacteriales</taxon>
        <taxon>Clostridiales Family XVII. Incertae Sedis</taxon>
        <taxon>Sulfobacillus</taxon>
    </lineage>
</organism>
<feature type="transmembrane region" description="Helical" evidence="1">
    <location>
        <begin position="48"/>
        <end position="71"/>
    </location>
</feature>
<dbReference type="Proteomes" id="UP000242699">
    <property type="component" value="Unassembled WGS sequence"/>
</dbReference>
<comment type="caution">
    <text evidence="2">The sequence shown here is derived from an EMBL/GenBank/DDBJ whole genome shotgun (WGS) entry which is preliminary data.</text>
</comment>